<dbReference type="Pfam" id="PF01850">
    <property type="entry name" value="PIN"/>
    <property type="match status" value="1"/>
</dbReference>
<name>A0A2H0XB69_UNCKA</name>
<dbReference type="AlphaFoldDB" id="A0A2H0XB69"/>
<reference evidence="3" key="1">
    <citation type="submission" date="2017-09" db="EMBL/GenBank/DDBJ databases">
        <title>Depth-based differentiation of microbial function through sediment-hosted aquifers and enrichment of novel symbionts in the deep terrestrial subsurface.</title>
        <authorList>
            <person name="Probst A.J."/>
            <person name="Ladd B."/>
            <person name="Jarett J.K."/>
            <person name="Geller-Mcgrath D.E."/>
            <person name="Sieber C.M.K."/>
            <person name="Emerson J.B."/>
            <person name="Anantharaman K."/>
            <person name="Thomas B.C."/>
            <person name="Malmstrom R."/>
            <person name="Stieglmeier M."/>
            <person name="Klingl A."/>
            <person name="Woyke T."/>
            <person name="Ryan C.M."/>
            <person name="Banfield J.F."/>
        </authorList>
    </citation>
    <scope>NUCLEOTIDE SEQUENCE [LARGE SCALE GENOMIC DNA]</scope>
</reference>
<gene>
    <name evidence="2" type="ORF">COT50_03425</name>
</gene>
<dbReference type="InterPro" id="IPR029060">
    <property type="entry name" value="PIN-like_dom_sf"/>
</dbReference>
<accession>A0A2H0XB69</accession>
<dbReference type="Proteomes" id="UP000231252">
    <property type="component" value="Unassembled WGS sequence"/>
</dbReference>
<evidence type="ECO:0000313" key="3">
    <source>
        <dbReference type="Proteomes" id="UP000231252"/>
    </source>
</evidence>
<comment type="caution">
    <text evidence="2">The sequence shown here is derived from an EMBL/GenBank/DDBJ whole genome shotgun (WGS) entry which is preliminary data.</text>
</comment>
<proteinExistence type="predicted"/>
<organism evidence="2 3">
    <name type="scientific">candidate division WWE3 bacterium CG08_land_8_20_14_0_20_41_10</name>
    <dbReference type="NCBI Taxonomy" id="1975085"/>
    <lineage>
        <taxon>Bacteria</taxon>
        <taxon>Katanobacteria</taxon>
    </lineage>
</organism>
<dbReference type="InterPro" id="IPR002716">
    <property type="entry name" value="PIN_dom"/>
</dbReference>
<dbReference type="Gene3D" id="3.40.50.1010">
    <property type="entry name" value="5'-nuclease"/>
    <property type="match status" value="1"/>
</dbReference>
<sequence length="130" mass="15168">MKNLYADTNTLVSLLIKRNKDQTDKVEKVFQEAQGGKIKIVIIPEILMEVYFVLHSNYNINRDDMYLSLNSLVSSTQLDVRNRSLLLEALEIYKEVSMSLLDIYLYLTAKNNNAEVFSFDKDLEKLKQHF</sequence>
<protein>
    <recommendedName>
        <fullName evidence="1">PIN domain-containing protein</fullName>
    </recommendedName>
</protein>
<evidence type="ECO:0000259" key="1">
    <source>
        <dbReference type="Pfam" id="PF01850"/>
    </source>
</evidence>
<dbReference type="SUPFAM" id="SSF88723">
    <property type="entry name" value="PIN domain-like"/>
    <property type="match status" value="1"/>
</dbReference>
<evidence type="ECO:0000313" key="2">
    <source>
        <dbReference type="EMBL" id="PIS22152.1"/>
    </source>
</evidence>
<feature type="domain" description="PIN" evidence="1">
    <location>
        <begin position="5"/>
        <end position="126"/>
    </location>
</feature>
<dbReference type="EMBL" id="PEYU01000076">
    <property type="protein sequence ID" value="PIS22152.1"/>
    <property type="molecule type" value="Genomic_DNA"/>
</dbReference>